<evidence type="ECO:0000259" key="3">
    <source>
        <dbReference type="PROSITE" id="PS50030"/>
    </source>
</evidence>
<dbReference type="GO" id="GO:0005096">
    <property type="term" value="F:GTPase activator activity"/>
    <property type="evidence" value="ECO:0007669"/>
    <property type="project" value="InterPro"/>
</dbReference>
<gene>
    <name evidence="5" type="ORF">FRX48_08780</name>
</gene>
<feature type="compositionally biased region" description="Polar residues" evidence="2">
    <location>
        <begin position="277"/>
        <end position="287"/>
    </location>
</feature>
<dbReference type="InterPro" id="IPR037278">
    <property type="entry name" value="ARFGAP/RecO"/>
</dbReference>
<dbReference type="Proteomes" id="UP000324767">
    <property type="component" value="Unassembled WGS sequence"/>
</dbReference>
<feature type="region of interest" description="Disordered" evidence="2">
    <location>
        <begin position="452"/>
        <end position="556"/>
    </location>
</feature>
<evidence type="ECO:0000313" key="5">
    <source>
        <dbReference type="EMBL" id="KAA6407537.1"/>
    </source>
</evidence>
<dbReference type="PRINTS" id="PR00405">
    <property type="entry name" value="REVINTRACTNG"/>
</dbReference>
<feature type="domain" description="UBA" evidence="3">
    <location>
        <begin position="219"/>
        <end position="259"/>
    </location>
</feature>
<feature type="compositionally biased region" description="Low complexity" evidence="2">
    <location>
        <begin position="395"/>
        <end position="407"/>
    </location>
</feature>
<dbReference type="GO" id="GO:0005737">
    <property type="term" value="C:cytoplasm"/>
    <property type="evidence" value="ECO:0007669"/>
    <property type="project" value="TreeGrafter"/>
</dbReference>
<dbReference type="SMART" id="SM00105">
    <property type="entry name" value="ArfGap"/>
    <property type="match status" value="1"/>
</dbReference>
<dbReference type="FunFam" id="1.10.220.150:FF:000026">
    <property type="entry name" value="GTPase activating protein for Arf, putative"/>
    <property type="match status" value="1"/>
</dbReference>
<dbReference type="SUPFAM" id="SSF46934">
    <property type="entry name" value="UBA-like"/>
    <property type="match status" value="1"/>
</dbReference>
<dbReference type="Gene3D" id="1.10.8.10">
    <property type="entry name" value="DNA helicase RuvA subunit, C-terminal domain"/>
    <property type="match status" value="1"/>
</dbReference>
<dbReference type="InterPro" id="IPR038508">
    <property type="entry name" value="ArfGAP_dom_sf"/>
</dbReference>
<dbReference type="GO" id="GO:0008270">
    <property type="term" value="F:zinc ion binding"/>
    <property type="evidence" value="ECO:0007669"/>
    <property type="project" value="UniProtKB-KW"/>
</dbReference>
<feature type="compositionally biased region" description="Polar residues" evidence="2">
    <location>
        <begin position="606"/>
        <end position="623"/>
    </location>
</feature>
<dbReference type="PANTHER" id="PTHR45705:SF7">
    <property type="entry name" value="ACTIVATING PROTEIN FOR ARF, PUTATIVE (AFU_ORTHOLOGUE AFUA_4G09120)-RELATED"/>
    <property type="match status" value="1"/>
</dbReference>
<dbReference type="PROSITE" id="PS50030">
    <property type="entry name" value="UBA"/>
    <property type="match status" value="1"/>
</dbReference>
<dbReference type="InterPro" id="IPR009060">
    <property type="entry name" value="UBA-like_sf"/>
</dbReference>
<keyword evidence="1" id="KW-0863">Zinc-finger</keyword>
<dbReference type="AlphaFoldDB" id="A0A5M8PDW8"/>
<reference evidence="5 6" key="1">
    <citation type="submission" date="2019-09" db="EMBL/GenBank/DDBJ databases">
        <title>The hologenome of the rock-dwelling lichen Lasallia pustulata.</title>
        <authorList>
            <person name="Greshake Tzovaras B."/>
            <person name="Segers F."/>
            <person name="Bicker A."/>
            <person name="Dal Grande F."/>
            <person name="Otte J."/>
            <person name="Hankeln T."/>
            <person name="Schmitt I."/>
            <person name="Ebersberger I."/>
        </authorList>
    </citation>
    <scope>NUCLEOTIDE SEQUENCE [LARGE SCALE GENOMIC DNA]</scope>
    <source>
        <strain evidence="5">A1-1</strain>
    </source>
</reference>
<feature type="compositionally biased region" description="Low complexity" evidence="2">
    <location>
        <begin position="341"/>
        <end position="361"/>
    </location>
</feature>
<dbReference type="PANTHER" id="PTHR45705">
    <property type="entry name" value="FI20236P1"/>
    <property type="match status" value="1"/>
</dbReference>
<feature type="region of interest" description="Disordered" evidence="2">
    <location>
        <begin position="381"/>
        <end position="418"/>
    </location>
</feature>
<evidence type="ECO:0000259" key="4">
    <source>
        <dbReference type="PROSITE" id="PS50115"/>
    </source>
</evidence>
<dbReference type="CDD" id="cd08204">
    <property type="entry name" value="ArfGap"/>
    <property type="match status" value="1"/>
</dbReference>
<dbReference type="PROSITE" id="PS50115">
    <property type="entry name" value="ARFGAP"/>
    <property type="match status" value="1"/>
</dbReference>
<feature type="compositionally biased region" description="Polar residues" evidence="2">
    <location>
        <begin position="124"/>
        <end position="149"/>
    </location>
</feature>
<dbReference type="EMBL" id="VXIT01000017">
    <property type="protein sequence ID" value="KAA6407537.1"/>
    <property type="molecule type" value="Genomic_DNA"/>
</dbReference>
<proteinExistence type="predicted"/>
<comment type="caution">
    <text evidence="5">The sequence shown here is derived from an EMBL/GenBank/DDBJ whole genome shotgun (WGS) entry which is preliminary data.</text>
</comment>
<dbReference type="InterPro" id="IPR051718">
    <property type="entry name" value="ARF_GTPase-activating"/>
</dbReference>
<dbReference type="Gene3D" id="1.10.220.150">
    <property type="entry name" value="Arf GTPase activating protein"/>
    <property type="match status" value="1"/>
</dbReference>
<evidence type="ECO:0000256" key="2">
    <source>
        <dbReference type="SAM" id="MobiDB-lite"/>
    </source>
</evidence>
<name>A0A5M8PDW8_9LECA</name>
<dbReference type="InterPro" id="IPR015940">
    <property type="entry name" value="UBA"/>
</dbReference>
<protein>
    <submittedName>
        <fullName evidence="5">Uncharacterized protein</fullName>
    </submittedName>
</protein>
<dbReference type="InterPro" id="IPR001164">
    <property type="entry name" value="ArfGAP_dom"/>
</dbReference>
<dbReference type="SUPFAM" id="SSF57863">
    <property type="entry name" value="ArfGap/RecO-like zinc finger"/>
    <property type="match status" value="1"/>
</dbReference>
<accession>A0A5M8PDW8</accession>
<feature type="compositionally biased region" description="Polar residues" evidence="2">
    <location>
        <begin position="452"/>
        <end position="474"/>
    </location>
</feature>
<sequence>MTAALSKRHQARNERALQELIETVPGNDRCADCHARNPGWASWSLGIFLCMRCAALHRKLGTHISKVKSLSMDSWSNDQVDAMKRNGNAKSNRTYNPQNARPAIPLDVDEVDSAMERFIRQKYDQQVFSNGTTRPPARQNTGSTGSSEDQPPPLPPKTGRRFGFGLRAASSTIPLSKRDRELQSGYHEGTKALSPPPQAILVNKQSRVFGASVGATGGSVDQKLATLRDMGFMDDKRNMTILKGFGGNLERSIESLVRLGEGSSPGLRAQKSIPGLRTQSPFQSTVIDQPPSDRPQTAGFVNDTNAAASGSTAPLQSSQMRGQTATQSAPLSPQQFGVGYNNSNPFHQQQQPQQTYNPFQNSNPYGQTQQVESAFQGMQISQPLFPNNTGGHPTQQQQQIQQARLQQSMTPPVPQIPQQYLFSNPYAQQNTSHNAGYNPFMQTMQQVQPVASNPYLSSTPSFRPSNPYIDQTLTEGHRSLPPPPELQQTQPTQQAQQSHPPQQTYFAQQQAPLQQQYPLQQQSPSQQQYPSANMSNFSFSQPQSQYQPQPMAPQRTGRFDKSSILALYNYPQLAPAQNLNKPPEMNETPAALPIPKIRPGVPPTRGQRSVTAPVQTLGSSRNPFLSAGSGQEPGTGAPQANGGGSRHVSQESVDIGGLQSGRHSPDAFASLSARFVR</sequence>
<feature type="region of interest" description="Disordered" evidence="2">
    <location>
        <begin position="261"/>
        <end position="366"/>
    </location>
</feature>
<feature type="compositionally biased region" description="Low complexity" evidence="2">
    <location>
        <begin position="486"/>
        <end position="554"/>
    </location>
</feature>
<evidence type="ECO:0000313" key="6">
    <source>
        <dbReference type="Proteomes" id="UP000324767"/>
    </source>
</evidence>
<keyword evidence="1" id="KW-0479">Metal-binding</keyword>
<feature type="region of interest" description="Disordered" evidence="2">
    <location>
        <begin position="593"/>
        <end position="677"/>
    </location>
</feature>
<feature type="compositionally biased region" description="Polar residues" evidence="2">
    <location>
        <begin position="302"/>
        <end position="335"/>
    </location>
</feature>
<dbReference type="Pfam" id="PF01412">
    <property type="entry name" value="ArfGap"/>
    <property type="match status" value="1"/>
</dbReference>
<feature type="domain" description="Arf-GAP" evidence="4">
    <location>
        <begin position="14"/>
        <end position="139"/>
    </location>
</feature>
<dbReference type="OrthoDB" id="10266696at2759"/>
<feature type="compositionally biased region" description="Polar residues" evidence="2">
    <location>
        <begin position="381"/>
        <end position="394"/>
    </location>
</feature>
<evidence type="ECO:0000256" key="1">
    <source>
        <dbReference type="PROSITE-ProRule" id="PRU00288"/>
    </source>
</evidence>
<keyword evidence="1" id="KW-0862">Zinc</keyword>
<organism evidence="5 6">
    <name type="scientific">Lasallia pustulata</name>
    <dbReference type="NCBI Taxonomy" id="136370"/>
    <lineage>
        <taxon>Eukaryota</taxon>
        <taxon>Fungi</taxon>
        <taxon>Dikarya</taxon>
        <taxon>Ascomycota</taxon>
        <taxon>Pezizomycotina</taxon>
        <taxon>Lecanoromycetes</taxon>
        <taxon>OSLEUM clade</taxon>
        <taxon>Umbilicariomycetidae</taxon>
        <taxon>Umbilicariales</taxon>
        <taxon>Umbilicariaceae</taxon>
        <taxon>Lasallia</taxon>
    </lineage>
</organism>
<feature type="region of interest" description="Disordered" evidence="2">
    <location>
        <begin position="123"/>
        <end position="162"/>
    </location>
</feature>